<keyword evidence="2" id="KW-1185">Reference proteome</keyword>
<accession>A0ABZ1YRL9</accession>
<dbReference type="Proteomes" id="UP001432062">
    <property type="component" value="Chromosome"/>
</dbReference>
<organism evidence="1 2">
    <name type="scientific">Nocardia vinacea</name>
    <dbReference type="NCBI Taxonomy" id="96468"/>
    <lineage>
        <taxon>Bacteria</taxon>
        <taxon>Bacillati</taxon>
        <taxon>Actinomycetota</taxon>
        <taxon>Actinomycetes</taxon>
        <taxon>Mycobacteriales</taxon>
        <taxon>Nocardiaceae</taxon>
        <taxon>Nocardia</taxon>
    </lineage>
</organism>
<gene>
    <name evidence="1" type="ORF">OG563_43630</name>
</gene>
<sequence length="63" mass="6789">MLRAKISTAETELTRHRTAIASIAFLTLAVAMNTAQAEKAIAQAELEQIPQIVVLTAAQNNKL</sequence>
<dbReference type="RefSeq" id="WP_329409411.1">
    <property type="nucleotide sequence ID" value="NZ_CP109441.1"/>
</dbReference>
<dbReference type="EMBL" id="CP109441">
    <property type="protein sequence ID" value="WUV45897.1"/>
    <property type="molecule type" value="Genomic_DNA"/>
</dbReference>
<proteinExistence type="predicted"/>
<evidence type="ECO:0000313" key="2">
    <source>
        <dbReference type="Proteomes" id="UP001432062"/>
    </source>
</evidence>
<name>A0ABZ1YRL9_9NOCA</name>
<reference evidence="1" key="1">
    <citation type="submission" date="2022-10" db="EMBL/GenBank/DDBJ databases">
        <title>The complete genomes of actinobacterial strains from the NBC collection.</title>
        <authorList>
            <person name="Joergensen T.S."/>
            <person name="Alvarez Arevalo M."/>
            <person name="Sterndorff E.B."/>
            <person name="Faurdal D."/>
            <person name="Vuksanovic O."/>
            <person name="Mourched A.-S."/>
            <person name="Charusanti P."/>
            <person name="Shaw S."/>
            <person name="Blin K."/>
            <person name="Weber T."/>
        </authorList>
    </citation>
    <scope>NUCLEOTIDE SEQUENCE</scope>
    <source>
        <strain evidence="1">NBC_01482</strain>
    </source>
</reference>
<protein>
    <submittedName>
        <fullName evidence="1">Uncharacterized protein</fullName>
    </submittedName>
</protein>
<evidence type="ECO:0000313" key="1">
    <source>
        <dbReference type="EMBL" id="WUV45897.1"/>
    </source>
</evidence>